<dbReference type="CDD" id="cd05710">
    <property type="entry name" value="SIS_1"/>
    <property type="match status" value="1"/>
</dbReference>
<dbReference type="InterPro" id="IPR046348">
    <property type="entry name" value="SIS_dom_sf"/>
</dbReference>
<evidence type="ECO:0000313" key="2">
    <source>
        <dbReference type="EMBL" id="MXQ74414.1"/>
    </source>
</evidence>
<dbReference type="InterPro" id="IPR024713">
    <property type="entry name" value="Fructosamine_deglycase_FrlB"/>
</dbReference>
<dbReference type="Pfam" id="PF01380">
    <property type="entry name" value="SIS"/>
    <property type="match status" value="1"/>
</dbReference>
<dbReference type="PANTHER" id="PTHR10937:SF14">
    <property type="entry name" value="FRUCTOSELYSINE 6-PHOSPHATE DEGLYCASE"/>
    <property type="match status" value="1"/>
</dbReference>
<protein>
    <submittedName>
        <fullName evidence="2">SIS domain-containing protein</fullName>
    </submittedName>
</protein>
<comment type="caution">
    <text evidence="2">The sequence shown here is derived from an EMBL/GenBank/DDBJ whole genome shotgun (WGS) entry which is preliminary data.</text>
</comment>
<dbReference type="SUPFAM" id="SSF53697">
    <property type="entry name" value="SIS domain"/>
    <property type="match status" value="1"/>
</dbReference>
<dbReference type="GO" id="GO:0097367">
    <property type="term" value="F:carbohydrate derivative binding"/>
    <property type="evidence" value="ECO:0007669"/>
    <property type="project" value="InterPro"/>
</dbReference>
<dbReference type="InterPro" id="IPR001347">
    <property type="entry name" value="SIS_dom"/>
</dbReference>
<organism evidence="2 3">
    <name type="scientific">Copranaerobaculum intestinale</name>
    <dbReference type="NCBI Taxonomy" id="2692629"/>
    <lineage>
        <taxon>Bacteria</taxon>
        <taxon>Bacillati</taxon>
        <taxon>Bacillota</taxon>
        <taxon>Erysipelotrichia</taxon>
        <taxon>Erysipelotrichales</taxon>
        <taxon>Erysipelotrichaceae</taxon>
        <taxon>Copranaerobaculum</taxon>
    </lineage>
</organism>
<dbReference type="PANTHER" id="PTHR10937">
    <property type="entry name" value="GLUCOSAMINE--FRUCTOSE-6-PHOSPHATE AMINOTRANSFERASE, ISOMERIZING"/>
    <property type="match status" value="1"/>
</dbReference>
<dbReference type="GO" id="GO:0006487">
    <property type="term" value="P:protein N-linked glycosylation"/>
    <property type="evidence" value="ECO:0007669"/>
    <property type="project" value="TreeGrafter"/>
</dbReference>
<feature type="domain" description="SIS" evidence="1">
    <location>
        <begin position="26"/>
        <end position="160"/>
    </location>
</feature>
<proteinExistence type="predicted"/>
<dbReference type="GO" id="GO:0006002">
    <property type="term" value="P:fructose 6-phosphate metabolic process"/>
    <property type="evidence" value="ECO:0007669"/>
    <property type="project" value="TreeGrafter"/>
</dbReference>
<sequence length="336" mass="38794">MYNFDEKSYRKEAELTYETRTDIEQIADMISKEGFSNIFFIASGGSLAIMNPVHYVLKQRTAIPVYLEVAAEVIHTGNKELTKDSLVITASKSGTTKETVAVTKWCIEQGIRVFALCGKMDSPLSQLATYSVIGKAKDAPEFEYMQLFMFTMRLLHNNCEFPDYNRFADQLATLPKDLIRFRDEFEPQAMKIAEVCHKEPYQMWIGGGSIWGEIYSFTMCVLEEMQWNRTKAVTSAEFFHGTLELVEKDTPVVLVKNDDNTRMLDERVENFLPKVCDKYFVIDLHNFRFSQIDDQFRAILMAPICSAIIGDCLSAHYEKCSGHSLDIRRYYRQMEY</sequence>
<dbReference type="Gene3D" id="3.40.50.10490">
    <property type="entry name" value="Glucose-6-phosphate isomerase like protein, domain 1"/>
    <property type="match status" value="2"/>
</dbReference>
<dbReference type="AlphaFoldDB" id="A0A6N8UAQ1"/>
<gene>
    <name evidence="2" type="ORF">GSF08_10805</name>
</gene>
<dbReference type="Proteomes" id="UP000434036">
    <property type="component" value="Unassembled WGS sequence"/>
</dbReference>
<name>A0A6N8UAQ1_9FIRM</name>
<keyword evidence="3" id="KW-1185">Reference proteome</keyword>
<accession>A0A6N8UAQ1</accession>
<dbReference type="RefSeq" id="WP_160625802.1">
    <property type="nucleotide sequence ID" value="NZ_WUUQ01000007.1"/>
</dbReference>
<dbReference type="PIRSF" id="PIRSF009290">
    <property type="entry name" value="FrlB"/>
    <property type="match status" value="1"/>
</dbReference>
<dbReference type="GO" id="GO:0006047">
    <property type="term" value="P:UDP-N-acetylglucosamine metabolic process"/>
    <property type="evidence" value="ECO:0007669"/>
    <property type="project" value="TreeGrafter"/>
</dbReference>
<dbReference type="EMBL" id="WUUQ01000007">
    <property type="protein sequence ID" value="MXQ74414.1"/>
    <property type="molecule type" value="Genomic_DNA"/>
</dbReference>
<reference evidence="2 3" key="2">
    <citation type="submission" date="2020-01" db="EMBL/GenBank/DDBJ databases">
        <title>Clostridiaceae sp. nov. isolated from the gut of human by culturomics.</title>
        <authorList>
            <person name="Chang Y."/>
        </authorList>
    </citation>
    <scope>NUCLEOTIDE SEQUENCE [LARGE SCALE GENOMIC DNA]</scope>
    <source>
        <strain evidence="2 3">DONG20-135</strain>
    </source>
</reference>
<dbReference type="InterPro" id="IPR035488">
    <property type="entry name" value="FrlB_SIS"/>
</dbReference>
<evidence type="ECO:0000313" key="3">
    <source>
        <dbReference type="Proteomes" id="UP000434036"/>
    </source>
</evidence>
<reference evidence="2 3" key="1">
    <citation type="submission" date="2019-12" db="EMBL/GenBank/DDBJ databases">
        <authorList>
            <person name="Yang R."/>
        </authorList>
    </citation>
    <scope>NUCLEOTIDE SEQUENCE [LARGE SCALE GENOMIC DNA]</scope>
    <source>
        <strain evidence="2 3">DONG20-135</strain>
    </source>
</reference>
<dbReference type="GO" id="GO:0004360">
    <property type="term" value="F:glutamine-fructose-6-phosphate transaminase (isomerizing) activity"/>
    <property type="evidence" value="ECO:0007669"/>
    <property type="project" value="TreeGrafter"/>
</dbReference>
<evidence type="ECO:0000259" key="1">
    <source>
        <dbReference type="PROSITE" id="PS51464"/>
    </source>
</evidence>
<dbReference type="PROSITE" id="PS51464">
    <property type="entry name" value="SIS"/>
    <property type="match status" value="1"/>
</dbReference>